<proteinExistence type="predicted"/>
<dbReference type="KEGG" id="eff:skT53_20820"/>
<gene>
    <name evidence="1" type="ORF">skT53_20820</name>
</gene>
<organism evidence="1 2">
    <name type="scientific">Effusibacillus dendaii</name>
    <dbReference type="NCBI Taxonomy" id="2743772"/>
    <lineage>
        <taxon>Bacteria</taxon>
        <taxon>Bacillati</taxon>
        <taxon>Bacillota</taxon>
        <taxon>Bacilli</taxon>
        <taxon>Bacillales</taxon>
        <taxon>Alicyclobacillaceae</taxon>
        <taxon>Effusibacillus</taxon>
    </lineage>
</organism>
<evidence type="ECO:0000313" key="1">
    <source>
        <dbReference type="EMBL" id="BCJ87097.1"/>
    </source>
</evidence>
<dbReference type="EMBL" id="AP023366">
    <property type="protein sequence ID" value="BCJ87097.1"/>
    <property type="molecule type" value="Genomic_DNA"/>
</dbReference>
<evidence type="ECO:0000313" key="2">
    <source>
        <dbReference type="Proteomes" id="UP000593802"/>
    </source>
</evidence>
<dbReference type="AlphaFoldDB" id="A0A7I8DAT3"/>
<name>A0A7I8DAT3_9BACL</name>
<sequence length="54" mass="6125">MVQKLQNSAVFQETQDKLTRKAFQEGFIDAAVAIEARDRKPEKKIADADELAFN</sequence>
<keyword evidence="2" id="KW-1185">Reference proteome</keyword>
<dbReference type="Proteomes" id="UP000593802">
    <property type="component" value="Chromosome"/>
</dbReference>
<protein>
    <submittedName>
        <fullName evidence="1">Uncharacterized protein</fullName>
    </submittedName>
</protein>
<reference evidence="1 2" key="1">
    <citation type="submission" date="2020-08" db="EMBL/GenBank/DDBJ databases">
        <title>Complete Genome Sequence of Effusibacillus dendaii Strain skT53, Isolated from Farmland soil.</title>
        <authorList>
            <person name="Konishi T."/>
            <person name="Kawasaki H."/>
        </authorList>
    </citation>
    <scope>NUCLEOTIDE SEQUENCE [LARGE SCALE GENOMIC DNA]</scope>
    <source>
        <strain evidence="2">skT53</strain>
    </source>
</reference>
<accession>A0A7I8DAT3</accession>